<dbReference type="InterPro" id="IPR055272">
    <property type="entry name" value="POPDC1-3_dom"/>
</dbReference>
<name>A0ABW0PVC1_9HYPH</name>
<dbReference type="Gene3D" id="2.60.120.10">
    <property type="entry name" value="Jelly Rolls"/>
    <property type="match status" value="1"/>
</dbReference>
<proteinExistence type="predicted"/>
<feature type="domain" description="Cyclic nucleotide-binding" evidence="2">
    <location>
        <begin position="121"/>
        <end position="191"/>
    </location>
</feature>
<keyword evidence="4" id="KW-1185">Reference proteome</keyword>
<feature type="transmembrane region" description="Helical" evidence="1">
    <location>
        <begin position="33"/>
        <end position="54"/>
    </location>
</feature>
<organism evidence="3 4">
    <name type="scientific">Kaistia terrae</name>
    <dbReference type="NCBI Taxonomy" id="537017"/>
    <lineage>
        <taxon>Bacteria</taxon>
        <taxon>Pseudomonadati</taxon>
        <taxon>Pseudomonadota</taxon>
        <taxon>Alphaproteobacteria</taxon>
        <taxon>Hyphomicrobiales</taxon>
        <taxon>Kaistiaceae</taxon>
        <taxon>Kaistia</taxon>
    </lineage>
</organism>
<dbReference type="InterPro" id="IPR000595">
    <property type="entry name" value="cNMP-bd_dom"/>
</dbReference>
<dbReference type="Proteomes" id="UP001596150">
    <property type="component" value="Unassembled WGS sequence"/>
</dbReference>
<sequence>MGISHPLLLEIIFHVGNAIALIAYLFRDQIHLRLVIIVSMILQSIYYLLISSGGPLFDPLVWKILTIVLNVIMIVLVFRDRLRFGIDDEVRPLFEAVDVLSPGQFRRLLACARRVDGPMAMTQRGVRPDRLFHVLSGVAEVNKDGRRLSIGAGSFIGEIAFLTGGTATADVRLQPGARVLEWDVERLRALMRKEKAVDIALRGLLSHDLAMKTSQSALPEQAGLPDQGILSIR</sequence>
<evidence type="ECO:0000313" key="4">
    <source>
        <dbReference type="Proteomes" id="UP001596150"/>
    </source>
</evidence>
<dbReference type="RefSeq" id="WP_266341783.1">
    <property type="nucleotide sequence ID" value="NZ_JAPKNH010000001.1"/>
</dbReference>
<evidence type="ECO:0000313" key="3">
    <source>
        <dbReference type="EMBL" id="MFC5516004.1"/>
    </source>
</evidence>
<comment type="caution">
    <text evidence="3">The sequence shown here is derived from an EMBL/GenBank/DDBJ whole genome shotgun (WGS) entry which is preliminary data.</text>
</comment>
<dbReference type="SUPFAM" id="SSF51206">
    <property type="entry name" value="cAMP-binding domain-like"/>
    <property type="match status" value="1"/>
</dbReference>
<dbReference type="Pfam" id="PF04831">
    <property type="entry name" value="POPDC1-3"/>
    <property type="match status" value="1"/>
</dbReference>
<dbReference type="CDD" id="cd00038">
    <property type="entry name" value="CAP_ED"/>
    <property type="match status" value="1"/>
</dbReference>
<gene>
    <name evidence="3" type="ORF">ACFPP9_09515</name>
</gene>
<feature type="transmembrane region" description="Helical" evidence="1">
    <location>
        <begin position="60"/>
        <end position="78"/>
    </location>
</feature>
<evidence type="ECO:0000259" key="2">
    <source>
        <dbReference type="PROSITE" id="PS50042"/>
    </source>
</evidence>
<dbReference type="Pfam" id="PF00027">
    <property type="entry name" value="cNMP_binding"/>
    <property type="match status" value="1"/>
</dbReference>
<dbReference type="PROSITE" id="PS50042">
    <property type="entry name" value="CNMP_BINDING_3"/>
    <property type="match status" value="1"/>
</dbReference>
<dbReference type="InterPro" id="IPR018490">
    <property type="entry name" value="cNMP-bd_dom_sf"/>
</dbReference>
<protein>
    <submittedName>
        <fullName evidence="3">Cyclic nucleotide-binding domain-containing protein</fullName>
    </submittedName>
</protein>
<keyword evidence="1" id="KW-1133">Transmembrane helix</keyword>
<accession>A0ABW0PVC1</accession>
<evidence type="ECO:0000256" key="1">
    <source>
        <dbReference type="SAM" id="Phobius"/>
    </source>
</evidence>
<dbReference type="EMBL" id="JBHSML010000003">
    <property type="protein sequence ID" value="MFC5516004.1"/>
    <property type="molecule type" value="Genomic_DNA"/>
</dbReference>
<keyword evidence="1" id="KW-0812">Transmembrane</keyword>
<reference evidence="4" key="1">
    <citation type="journal article" date="2019" name="Int. J. Syst. Evol. Microbiol.">
        <title>The Global Catalogue of Microorganisms (GCM) 10K type strain sequencing project: providing services to taxonomists for standard genome sequencing and annotation.</title>
        <authorList>
            <consortium name="The Broad Institute Genomics Platform"/>
            <consortium name="The Broad Institute Genome Sequencing Center for Infectious Disease"/>
            <person name="Wu L."/>
            <person name="Ma J."/>
        </authorList>
    </citation>
    <scope>NUCLEOTIDE SEQUENCE [LARGE SCALE GENOMIC DNA]</scope>
    <source>
        <strain evidence="4">KACC 12633</strain>
    </source>
</reference>
<dbReference type="InterPro" id="IPR014710">
    <property type="entry name" value="RmlC-like_jellyroll"/>
</dbReference>
<feature type="transmembrane region" description="Helical" evidence="1">
    <location>
        <begin position="6"/>
        <end position="26"/>
    </location>
</feature>
<keyword evidence="1" id="KW-0472">Membrane</keyword>